<evidence type="ECO:0000313" key="19">
    <source>
        <dbReference type="Proteomes" id="UP001190926"/>
    </source>
</evidence>
<evidence type="ECO:0000256" key="16">
    <source>
        <dbReference type="SAM" id="Phobius"/>
    </source>
</evidence>
<evidence type="ECO:0000256" key="4">
    <source>
        <dbReference type="ARBA" id="ARBA00012483"/>
    </source>
</evidence>
<evidence type="ECO:0000256" key="5">
    <source>
        <dbReference type="ARBA" id="ARBA00022679"/>
    </source>
</evidence>
<keyword evidence="12 16" id="KW-0472">Membrane</keyword>
<dbReference type="Gene3D" id="3.30.40.10">
    <property type="entry name" value="Zinc/RING finger domain, C3HC4 (zinc finger)"/>
    <property type="match status" value="1"/>
</dbReference>
<evidence type="ECO:0000256" key="8">
    <source>
        <dbReference type="ARBA" id="ARBA00022771"/>
    </source>
</evidence>
<comment type="pathway">
    <text evidence="3">Protein modification; protein ubiquitination.</text>
</comment>
<evidence type="ECO:0000256" key="12">
    <source>
        <dbReference type="ARBA" id="ARBA00023136"/>
    </source>
</evidence>
<reference evidence="18 19" key="1">
    <citation type="journal article" date="2021" name="Nat. Commun.">
        <title>Incipient diploidization of the medicinal plant Perilla within 10,000 years.</title>
        <authorList>
            <person name="Zhang Y."/>
            <person name="Shen Q."/>
            <person name="Leng L."/>
            <person name="Zhang D."/>
            <person name="Chen S."/>
            <person name="Shi Y."/>
            <person name="Ning Z."/>
            <person name="Chen S."/>
        </authorList>
    </citation>
    <scope>NUCLEOTIDE SEQUENCE [LARGE SCALE GENOMIC DNA]</scope>
    <source>
        <strain evidence="19">cv. PC099</strain>
    </source>
</reference>
<accession>A0AAD4P7W0</accession>
<evidence type="ECO:0000256" key="1">
    <source>
        <dbReference type="ARBA" id="ARBA00000900"/>
    </source>
</evidence>
<evidence type="ECO:0000256" key="6">
    <source>
        <dbReference type="ARBA" id="ARBA00022692"/>
    </source>
</evidence>
<gene>
    <name evidence="18" type="ORF">C2S53_011441</name>
</gene>
<dbReference type="SMART" id="SM00184">
    <property type="entry name" value="RING"/>
    <property type="match status" value="1"/>
</dbReference>
<comment type="similarity">
    <text evidence="13">Belongs to the RING-type zinc finger family. ATL subfamily.</text>
</comment>
<comment type="caution">
    <text evidence="18">The sequence shown here is derived from an EMBL/GenBank/DDBJ whole genome shotgun (WGS) entry which is preliminary data.</text>
</comment>
<evidence type="ECO:0000256" key="15">
    <source>
        <dbReference type="SAM" id="MobiDB-lite"/>
    </source>
</evidence>
<keyword evidence="6 16" id="KW-0812">Transmembrane</keyword>
<dbReference type="InterPro" id="IPR045899">
    <property type="entry name" value="ATL71-like"/>
</dbReference>
<dbReference type="InterPro" id="IPR001841">
    <property type="entry name" value="Znf_RING"/>
</dbReference>
<feature type="region of interest" description="Disordered" evidence="15">
    <location>
        <begin position="50"/>
        <end position="73"/>
    </location>
</feature>
<sequence>MDSNSNSSPPESNQDYDDMIKSAGDFGFSLGIVLAVFFLAAIMACCSKPQNSQTPTATSLSRRPTPSGGGASIQHEGLTAAAISAFPKCTYAQLNPLKTSSGCAVCLGDYKERETLRLLPDCGHIFHRSCIDPWLIIHPTCPICRSSITAAQPAAPVANQ</sequence>
<feature type="transmembrane region" description="Helical" evidence="16">
    <location>
        <begin position="26"/>
        <end position="46"/>
    </location>
</feature>
<dbReference type="Pfam" id="PF13639">
    <property type="entry name" value="zf-RING_2"/>
    <property type="match status" value="1"/>
</dbReference>
<evidence type="ECO:0000259" key="17">
    <source>
        <dbReference type="PROSITE" id="PS50089"/>
    </source>
</evidence>
<keyword evidence="7" id="KW-0479">Metal-binding</keyword>
<protein>
    <recommendedName>
        <fullName evidence="4">RING-type E3 ubiquitin transferase</fullName>
        <ecNumber evidence="4">2.3.2.27</ecNumber>
    </recommendedName>
</protein>
<keyword evidence="8 14" id="KW-0863">Zinc-finger</keyword>
<evidence type="ECO:0000313" key="18">
    <source>
        <dbReference type="EMBL" id="KAH6829511.1"/>
    </source>
</evidence>
<keyword evidence="10" id="KW-0862">Zinc</keyword>
<dbReference type="GO" id="GO:0061630">
    <property type="term" value="F:ubiquitin protein ligase activity"/>
    <property type="evidence" value="ECO:0007669"/>
    <property type="project" value="UniProtKB-EC"/>
</dbReference>
<dbReference type="InterPro" id="IPR013083">
    <property type="entry name" value="Znf_RING/FYVE/PHD"/>
</dbReference>
<dbReference type="PROSITE" id="PS50089">
    <property type="entry name" value="ZF_RING_2"/>
    <property type="match status" value="1"/>
</dbReference>
<dbReference type="AlphaFoldDB" id="A0AAD4P7W0"/>
<dbReference type="GO" id="GO:0016020">
    <property type="term" value="C:membrane"/>
    <property type="evidence" value="ECO:0007669"/>
    <property type="project" value="UniProtKB-SubCell"/>
</dbReference>
<evidence type="ECO:0000256" key="7">
    <source>
        <dbReference type="ARBA" id="ARBA00022723"/>
    </source>
</evidence>
<organism evidence="18 19">
    <name type="scientific">Perilla frutescens var. hirtella</name>
    <name type="common">Perilla citriodora</name>
    <name type="synonym">Perilla setoyensis</name>
    <dbReference type="NCBI Taxonomy" id="608512"/>
    <lineage>
        <taxon>Eukaryota</taxon>
        <taxon>Viridiplantae</taxon>
        <taxon>Streptophyta</taxon>
        <taxon>Embryophyta</taxon>
        <taxon>Tracheophyta</taxon>
        <taxon>Spermatophyta</taxon>
        <taxon>Magnoliopsida</taxon>
        <taxon>eudicotyledons</taxon>
        <taxon>Gunneridae</taxon>
        <taxon>Pentapetalae</taxon>
        <taxon>asterids</taxon>
        <taxon>lamiids</taxon>
        <taxon>Lamiales</taxon>
        <taxon>Lamiaceae</taxon>
        <taxon>Nepetoideae</taxon>
        <taxon>Elsholtzieae</taxon>
        <taxon>Perilla</taxon>
    </lineage>
</organism>
<evidence type="ECO:0000256" key="14">
    <source>
        <dbReference type="PROSITE-ProRule" id="PRU00175"/>
    </source>
</evidence>
<evidence type="ECO:0000256" key="11">
    <source>
        <dbReference type="ARBA" id="ARBA00022989"/>
    </source>
</evidence>
<keyword evidence="9" id="KW-0833">Ubl conjugation pathway</keyword>
<dbReference type="CDD" id="cd16461">
    <property type="entry name" value="RING-H2_EL5-like"/>
    <property type="match status" value="1"/>
</dbReference>
<evidence type="ECO:0000256" key="2">
    <source>
        <dbReference type="ARBA" id="ARBA00004167"/>
    </source>
</evidence>
<comment type="catalytic activity">
    <reaction evidence="1">
        <text>S-ubiquitinyl-[E2 ubiquitin-conjugating enzyme]-L-cysteine + [acceptor protein]-L-lysine = [E2 ubiquitin-conjugating enzyme]-L-cysteine + N(6)-ubiquitinyl-[acceptor protein]-L-lysine.</text>
        <dbReference type="EC" id="2.3.2.27"/>
    </reaction>
</comment>
<keyword evidence="5" id="KW-0808">Transferase</keyword>
<dbReference type="Proteomes" id="UP001190926">
    <property type="component" value="Unassembled WGS sequence"/>
</dbReference>
<dbReference type="EMBL" id="SDAM02000107">
    <property type="protein sequence ID" value="KAH6829511.1"/>
    <property type="molecule type" value="Genomic_DNA"/>
</dbReference>
<feature type="domain" description="RING-type" evidence="17">
    <location>
        <begin position="103"/>
        <end position="145"/>
    </location>
</feature>
<dbReference type="PANTHER" id="PTHR46719:SF7">
    <property type="entry name" value="RING-H2 FINGER PROTEIN ATL71-RELATED"/>
    <property type="match status" value="1"/>
</dbReference>
<dbReference type="SUPFAM" id="SSF57850">
    <property type="entry name" value="RING/U-box"/>
    <property type="match status" value="1"/>
</dbReference>
<dbReference type="PANTHER" id="PTHR46719">
    <property type="entry name" value="TRANSCRIPTION FACTOR C2H2 FAMILY-RELATED"/>
    <property type="match status" value="1"/>
</dbReference>
<dbReference type="GO" id="GO:0008270">
    <property type="term" value="F:zinc ion binding"/>
    <property type="evidence" value="ECO:0007669"/>
    <property type="project" value="UniProtKB-KW"/>
</dbReference>
<dbReference type="EC" id="2.3.2.27" evidence="4"/>
<evidence type="ECO:0000256" key="10">
    <source>
        <dbReference type="ARBA" id="ARBA00022833"/>
    </source>
</evidence>
<proteinExistence type="inferred from homology"/>
<comment type="subcellular location">
    <subcellularLocation>
        <location evidence="2">Membrane</location>
        <topology evidence="2">Single-pass membrane protein</topology>
    </subcellularLocation>
</comment>
<evidence type="ECO:0000256" key="13">
    <source>
        <dbReference type="ARBA" id="ARBA00024209"/>
    </source>
</evidence>
<dbReference type="FunFam" id="3.30.40.10:FF:000187">
    <property type="entry name" value="E3 ubiquitin-protein ligase ATL6"/>
    <property type="match status" value="1"/>
</dbReference>
<name>A0AAD4P7W0_PERFH</name>
<keyword evidence="19" id="KW-1185">Reference proteome</keyword>
<keyword evidence="11 16" id="KW-1133">Transmembrane helix</keyword>
<evidence type="ECO:0000256" key="3">
    <source>
        <dbReference type="ARBA" id="ARBA00004906"/>
    </source>
</evidence>
<evidence type="ECO:0000256" key="9">
    <source>
        <dbReference type="ARBA" id="ARBA00022786"/>
    </source>
</evidence>
<feature type="compositionally biased region" description="Polar residues" evidence="15">
    <location>
        <begin position="50"/>
        <end position="64"/>
    </location>
</feature>